<keyword evidence="3" id="KW-1185">Reference proteome</keyword>
<proteinExistence type="predicted"/>
<dbReference type="EMBL" id="JBJHZX010000017">
    <property type="protein sequence ID" value="MFL0196317.1"/>
    <property type="molecule type" value="Genomic_DNA"/>
</dbReference>
<dbReference type="Pfam" id="PF01243">
    <property type="entry name" value="PNPOx_N"/>
    <property type="match status" value="1"/>
</dbReference>
<protein>
    <submittedName>
        <fullName evidence="2">Pyridoxamine 5'-phosphate oxidase family protein</fullName>
    </submittedName>
</protein>
<evidence type="ECO:0000313" key="2">
    <source>
        <dbReference type="EMBL" id="MFL0196317.1"/>
    </source>
</evidence>
<feature type="domain" description="Pyridoxamine 5'-phosphate oxidase N-terminal" evidence="1">
    <location>
        <begin position="2"/>
        <end position="92"/>
    </location>
</feature>
<dbReference type="RefSeq" id="WP_406792429.1">
    <property type="nucleotide sequence ID" value="NZ_JBJHZX010000017.1"/>
</dbReference>
<dbReference type="SUPFAM" id="SSF50475">
    <property type="entry name" value="FMN-binding split barrel"/>
    <property type="match status" value="1"/>
</dbReference>
<dbReference type="InterPro" id="IPR012349">
    <property type="entry name" value="Split_barrel_FMN-bd"/>
</dbReference>
<evidence type="ECO:0000313" key="3">
    <source>
        <dbReference type="Proteomes" id="UP001623660"/>
    </source>
</evidence>
<gene>
    <name evidence="2" type="ORF">ACJDU8_12240</name>
</gene>
<dbReference type="Gene3D" id="2.30.110.10">
    <property type="entry name" value="Electron Transport, Fmn-binding Protein, Chain A"/>
    <property type="match status" value="1"/>
</dbReference>
<dbReference type="InterPro" id="IPR011576">
    <property type="entry name" value="Pyridox_Oxase_N"/>
</dbReference>
<comment type="caution">
    <text evidence="2">The sequence shown here is derived from an EMBL/GenBank/DDBJ whole genome shotgun (WGS) entry which is preliminary data.</text>
</comment>
<organism evidence="2 3">
    <name type="scientific">Candidatus Clostridium eludens</name>
    <dbReference type="NCBI Taxonomy" id="3381663"/>
    <lineage>
        <taxon>Bacteria</taxon>
        <taxon>Bacillati</taxon>
        <taxon>Bacillota</taxon>
        <taxon>Clostridia</taxon>
        <taxon>Eubacteriales</taxon>
        <taxon>Clostridiaceae</taxon>
        <taxon>Clostridium</taxon>
    </lineage>
</organism>
<evidence type="ECO:0000259" key="1">
    <source>
        <dbReference type="Pfam" id="PF01243"/>
    </source>
</evidence>
<accession>A0ABW8SJT3</accession>
<sequence>MIKEEIFELMRKNPVFFLATAEDNQPRVRGMLLYKVDENGIIFHTGIMKDVYRQVMKNPRVELCFNGNGTQVRISGELEVVDDDNLKDEISEHPTRKFLKPWKESGELKNFYKTFVVFRLKHGIATTWTIEKNFGPKELIQL</sequence>
<reference evidence="2 3" key="1">
    <citation type="submission" date="2024-11" db="EMBL/GenBank/DDBJ databases">
        <authorList>
            <person name="Heng Y.C."/>
            <person name="Lim A.C.H."/>
            <person name="Lee J.K.Y."/>
            <person name="Kittelmann S."/>
        </authorList>
    </citation>
    <scope>NUCLEOTIDE SEQUENCE [LARGE SCALE GENOMIC DNA]</scope>
    <source>
        <strain evidence="2 3">WILCCON 0269</strain>
    </source>
</reference>
<dbReference type="Proteomes" id="UP001623660">
    <property type="component" value="Unassembled WGS sequence"/>
</dbReference>
<name>A0ABW8SJT3_9CLOT</name>